<dbReference type="InterPro" id="IPR008930">
    <property type="entry name" value="Terpenoid_cyclase/PrenylTrfase"/>
</dbReference>
<gene>
    <name evidence="2" type="ORF">Pla163_33730</name>
</gene>
<dbReference type="EMBL" id="CP036290">
    <property type="protein sequence ID" value="QDU86223.1"/>
    <property type="molecule type" value="Genomic_DNA"/>
</dbReference>
<dbReference type="OrthoDB" id="238862at2"/>
<sequence length="522" mass="58411">MNDQQQYAPIESHMLRPWEEEQTFNDVLYDWMARAPFLAIAFAIHLLAFFILSAIPWSTGGQEPEIVIEANIVPPPEDPFEEPEEPEEVEEVEEVVEEVVEFTDEITDDIIDSEDEVDLDAPESPFNSDQWNDAIGLGGGAGGGGGKIGKRRGGRTKVKPDINRALLAGLEWLKEHQSADGRWDCDGFPNECDRGGELCDGEGEPNHDVGVTGLALLAFLGFGDSMREGTYQPQIKQGVAWLLQKQDRETGLLGEPIGQEFLYSHSIAALALCEAYYSDKGNPLLKKAAQKAVNYISSARNPYQAWRYRVPPNGENDTSVTGWMVFALAAARDAELEVSFEDFRGALAWVDEMTDTATGRTGYTEMGGLSSRLEHLQDAYPNEMTEAMTAVAMLCRIFIQDILPDVEDQTAILEKGAEVLLEQMPEWSDDGSTNDMYYWYYGSYAMFQMKSVKKRFWDSWEKAMEKAILPNQRMEPPCFEGSWDPNGPWGHSGGRVYSTASMVLCLEVFFRYGNVLGAREDK</sequence>
<keyword evidence="1" id="KW-0812">Transmembrane</keyword>
<dbReference type="Proteomes" id="UP000319342">
    <property type="component" value="Chromosome"/>
</dbReference>
<dbReference type="AlphaFoldDB" id="A0A518D424"/>
<keyword evidence="3" id="KW-1185">Reference proteome</keyword>
<dbReference type="Gene3D" id="1.50.10.20">
    <property type="match status" value="1"/>
</dbReference>
<evidence type="ECO:0008006" key="4">
    <source>
        <dbReference type="Google" id="ProtNLM"/>
    </source>
</evidence>
<keyword evidence="1" id="KW-0472">Membrane</keyword>
<accession>A0A518D424</accession>
<evidence type="ECO:0000313" key="2">
    <source>
        <dbReference type="EMBL" id="QDU86223.1"/>
    </source>
</evidence>
<name>A0A518D424_9BACT</name>
<reference evidence="2 3" key="1">
    <citation type="submission" date="2019-02" db="EMBL/GenBank/DDBJ databases">
        <title>Deep-cultivation of Planctomycetes and their phenomic and genomic characterization uncovers novel biology.</title>
        <authorList>
            <person name="Wiegand S."/>
            <person name="Jogler M."/>
            <person name="Boedeker C."/>
            <person name="Pinto D."/>
            <person name="Vollmers J."/>
            <person name="Rivas-Marin E."/>
            <person name="Kohn T."/>
            <person name="Peeters S.H."/>
            <person name="Heuer A."/>
            <person name="Rast P."/>
            <person name="Oberbeckmann S."/>
            <person name="Bunk B."/>
            <person name="Jeske O."/>
            <person name="Meyerdierks A."/>
            <person name="Storesund J.E."/>
            <person name="Kallscheuer N."/>
            <person name="Luecker S."/>
            <person name="Lage O.M."/>
            <person name="Pohl T."/>
            <person name="Merkel B.J."/>
            <person name="Hornburger P."/>
            <person name="Mueller R.-W."/>
            <person name="Bruemmer F."/>
            <person name="Labrenz M."/>
            <person name="Spormann A.M."/>
            <person name="Op den Camp H."/>
            <person name="Overmann J."/>
            <person name="Amann R."/>
            <person name="Jetten M.S.M."/>
            <person name="Mascher T."/>
            <person name="Medema M.H."/>
            <person name="Devos D.P."/>
            <person name="Kaster A.-K."/>
            <person name="Ovreas L."/>
            <person name="Rohde M."/>
            <person name="Galperin M.Y."/>
            <person name="Jogler C."/>
        </authorList>
    </citation>
    <scope>NUCLEOTIDE SEQUENCE [LARGE SCALE GENOMIC DNA]</scope>
    <source>
        <strain evidence="2 3">Pla163</strain>
    </source>
</reference>
<dbReference type="SUPFAM" id="SSF48239">
    <property type="entry name" value="Terpenoid cyclases/Protein prenyltransferases"/>
    <property type="match status" value="1"/>
</dbReference>
<protein>
    <recommendedName>
        <fullName evidence="4">Squalene cyclase C-terminal domain-containing protein</fullName>
    </recommendedName>
</protein>
<proteinExistence type="predicted"/>
<dbReference type="RefSeq" id="WP_145191057.1">
    <property type="nucleotide sequence ID" value="NZ_CP036290.1"/>
</dbReference>
<evidence type="ECO:0000256" key="1">
    <source>
        <dbReference type="SAM" id="Phobius"/>
    </source>
</evidence>
<dbReference type="CDD" id="cd00688">
    <property type="entry name" value="ISOPREN_C2_like"/>
    <property type="match status" value="1"/>
</dbReference>
<organism evidence="2 3">
    <name type="scientific">Rohdeia mirabilis</name>
    <dbReference type="NCBI Taxonomy" id="2528008"/>
    <lineage>
        <taxon>Bacteria</taxon>
        <taxon>Pseudomonadati</taxon>
        <taxon>Planctomycetota</taxon>
        <taxon>Planctomycetia</taxon>
        <taxon>Planctomycetia incertae sedis</taxon>
        <taxon>Rohdeia</taxon>
    </lineage>
</organism>
<evidence type="ECO:0000313" key="3">
    <source>
        <dbReference type="Proteomes" id="UP000319342"/>
    </source>
</evidence>
<feature type="transmembrane region" description="Helical" evidence="1">
    <location>
        <begin position="37"/>
        <end position="57"/>
    </location>
</feature>
<keyword evidence="1" id="KW-1133">Transmembrane helix</keyword>